<feature type="transmembrane region" description="Helical" evidence="8">
    <location>
        <begin position="63"/>
        <end position="85"/>
    </location>
</feature>
<organism evidence="10 11">
    <name type="scientific">Stappia sediminis</name>
    <dbReference type="NCBI Taxonomy" id="2692190"/>
    <lineage>
        <taxon>Bacteria</taxon>
        <taxon>Pseudomonadati</taxon>
        <taxon>Pseudomonadota</taxon>
        <taxon>Alphaproteobacteria</taxon>
        <taxon>Hyphomicrobiales</taxon>
        <taxon>Stappiaceae</taxon>
        <taxon>Stappia</taxon>
    </lineage>
</organism>
<proteinExistence type="inferred from homology"/>
<feature type="compositionally biased region" description="Basic residues" evidence="7">
    <location>
        <begin position="38"/>
        <end position="58"/>
    </location>
</feature>
<dbReference type="AlphaFoldDB" id="A0A7X3LQZ2"/>
<comment type="similarity">
    <text evidence="2">Belongs to the BA14k family.</text>
</comment>
<evidence type="ECO:0000256" key="2">
    <source>
        <dbReference type="ARBA" id="ARBA00010270"/>
    </source>
</evidence>
<evidence type="ECO:0000256" key="7">
    <source>
        <dbReference type="SAM" id="MobiDB-lite"/>
    </source>
</evidence>
<name>A0A7X3LQZ2_9HYPH</name>
<accession>A0A7X3LQZ2</accession>
<keyword evidence="8" id="KW-0472">Membrane</keyword>
<protein>
    <recommendedName>
        <fullName evidence="3">Lectin-like protein BA14k</fullName>
    </recommendedName>
</protein>
<comment type="function">
    <text evidence="6">Has immunoglobulin-binding and hemagglutination properties, and can bind to mannose. Essential for virulence. May be involved in LPS biosynthesis or polysaccharide transport.</text>
</comment>
<evidence type="ECO:0000256" key="6">
    <source>
        <dbReference type="ARBA" id="ARBA00025321"/>
    </source>
</evidence>
<feature type="chain" id="PRO_5031482784" description="Lectin-like protein BA14k" evidence="9">
    <location>
        <begin position="18"/>
        <end position="155"/>
    </location>
</feature>
<dbReference type="GO" id="GO:0016020">
    <property type="term" value="C:membrane"/>
    <property type="evidence" value="ECO:0007669"/>
    <property type="project" value="UniProtKB-SubCell"/>
</dbReference>
<sequence>MTSKTTISRTFATKALAAVLAGAIVLPSVTTSAEAGHRHGWRNNHGHHHNHRPRHGRRHDNDAGAAVAAGVIGLAAGAILGSALSQPREYIDPPRPVYAPPRGPAYGNYGGPVVVDYSPRPWTPEWYRYCSGKYRSFEPETGLYTTYSGVRKLCQ</sequence>
<keyword evidence="8" id="KW-1133">Transmembrane helix</keyword>
<dbReference type="RefSeq" id="WP_160773741.1">
    <property type="nucleotide sequence ID" value="NZ_WUMV01000001.1"/>
</dbReference>
<keyword evidence="4" id="KW-1003">Cell membrane</keyword>
<keyword evidence="11" id="KW-1185">Reference proteome</keyword>
<comment type="subcellular location">
    <subcellularLocation>
        <location evidence="1">Membrane</location>
        <topology evidence="1">Single-pass membrane protein</topology>
    </subcellularLocation>
</comment>
<dbReference type="Proteomes" id="UP000433101">
    <property type="component" value="Unassembled WGS sequence"/>
</dbReference>
<evidence type="ECO:0000256" key="4">
    <source>
        <dbReference type="ARBA" id="ARBA00022475"/>
    </source>
</evidence>
<feature type="region of interest" description="Disordered" evidence="7">
    <location>
        <begin position="35"/>
        <end position="61"/>
    </location>
</feature>
<evidence type="ECO:0000256" key="9">
    <source>
        <dbReference type="SAM" id="SignalP"/>
    </source>
</evidence>
<evidence type="ECO:0000313" key="11">
    <source>
        <dbReference type="Proteomes" id="UP000433101"/>
    </source>
</evidence>
<keyword evidence="9" id="KW-0732">Signal</keyword>
<reference evidence="10 11" key="1">
    <citation type="submission" date="2019-12" db="EMBL/GenBank/DDBJ databases">
        <authorList>
            <person name="Li M."/>
        </authorList>
    </citation>
    <scope>NUCLEOTIDE SEQUENCE [LARGE SCALE GENOMIC DNA]</scope>
    <source>
        <strain evidence="10 11">GBMRC 2046</strain>
    </source>
</reference>
<evidence type="ECO:0000256" key="5">
    <source>
        <dbReference type="ARBA" id="ARBA00022734"/>
    </source>
</evidence>
<evidence type="ECO:0000256" key="8">
    <source>
        <dbReference type="SAM" id="Phobius"/>
    </source>
</evidence>
<evidence type="ECO:0000256" key="3">
    <source>
        <dbReference type="ARBA" id="ARBA00020552"/>
    </source>
</evidence>
<dbReference type="Pfam" id="PF07886">
    <property type="entry name" value="BA14K"/>
    <property type="match status" value="1"/>
</dbReference>
<feature type="signal peptide" evidence="9">
    <location>
        <begin position="1"/>
        <end position="17"/>
    </location>
</feature>
<evidence type="ECO:0000313" key="10">
    <source>
        <dbReference type="EMBL" id="MXN63487.1"/>
    </source>
</evidence>
<dbReference type="EMBL" id="WUMV01000001">
    <property type="protein sequence ID" value="MXN63487.1"/>
    <property type="molecule type" value="Genomic_DNA"/>
</dbReference>
<comment type="caution">
    <text evidence="10">The sequence shown here is derived from an EMBL/GenBank/DDBJ whole genome shotgun (WGS) entry which is preliminary data.</text>
</comment>
<keyword evidence="5" id="KW-0430">Lectin</keyword>
<evidence type="ECO:0000256" key="1">
    <source>
        <dbReference type="ARBA" id="ARBA00004167"/>
    </source>
</evidence>
<dbReference type="InterPro" id="IPR012413">
    <property type="entry name" value="BA14K"/>
</dbReference>
<keyword evidence="8" id="KW-0812">Transmembrane</keyword>
<gene>
    <name evidence="10" type="ORF">GR183_01095</name>
</gene>
<dbReference type="GO" id="GO:0030246">
    <property type="term" value="F:carbohydrate binding"/>
    <property type="evidence" value="ECO:0007669"/>
    <property type="project" value="UniProtKB-KW"/>
</dbReference>